<feature type="transmembrane region" description="Helical" evidence="1">
    <location>
        <begin position="323"/>
        <end position="349"/>
    </location>
</feature>
<name>A0AAV3PQC9_LITER</name>
<proteinExistence type="predicted"/>
<accession>A0AAV3PQC9</accession>
<keyword evidence="3" id="KW-1185">Reference proteome</keyword>
<protein>
    <submittedName>
        <fullName evidence="2">Uncharacterized protein</fullName>
    </submittedName>
</protein>
<sequence>MAHKVTSPAIILEVTSFDTLSDLTENHPVDINVGRPSLQEELNVPFPPKASTLTCVAPRPAASPEGEIHHREGKAPMLAYDGKYLETPFQLPNLEVSLESPWNARKFHYHLTPPLFSKKMATQYKPLRDPYATLAQSMKHVAIVEERAKWVEDLSVELAKEKEVAQEAEKSWVIEKADLISKRDASQIRCKELEQVRAADDLRANKALNQANNERDAALASVAVSRNLATQKIREFLNNSKYEAKILSECAAYFATLVLDHKDKFPDLVILFNEEKAGKPDWYGDLSIEISIPLEEDNHEEAEREGGIRRRLHIFFHILYDNVFLYFMFYLAVIFFVYIPYPIVIVALIL</sequence>
<evidence type="ECO:0000313" key="2">
    <source>
        <dbReference type="EMBL" id="GAA0153952.1"/>
    </source>
</evidence>
<keyword evidence="1" id="KW-0812">Transmembrane</keyword>
<keyword evidence="1" id="KW-1133">Transmembrane helix</keyword>
<dbReference type="AlphaFoldDB" id="A0AAV3PQC9"/>
<gene>
    <name evidence="2" type="ORF">LIER_12068</name>
</gene>
<dbReference type="EMBL" id="BAABME010002286">
    <property type="protein sequence ID" value="GAA0153952.1"/>
    <property type="molecule type" value="Genomic_DNA"/>
</dbReference>
<reference evidence="2 3" key="1">
    <citation type="submission" date="2024-01" db="EMBL/GenBank/DDBJ databases">
        <title>The complete chloroplast genome sequence of Lithospermum erythrorhizon: insights into the phylogenetic relationship among Boraginaceae species and the maternal lineages of purple gromwells.</title>
        <authorList>
            <person name="Okada T."/>
            <person name="Watanabe K."/>
        </authorList>
    </citation>
    <scope>NUCLEOTIDE SEQUENCE [LARGE SCALE GENOMIC DNA]</scope>
</reference>
<evidence type="ECO:0000256" key="1">
    <source>
        <dbReference type="SAM" id="Phobius"/>
    </source>
</evidence>
<evidence type="ECO:0000313" key="3">
    <source>
        <dbReference type="Proteomes" id="UP001454036"/>
    </source>
</evidence>
<dbReference type="Proteomes" id="UP001454036">
    <property type="component" value="Unassembled WGS sequence"/>
</dbReference>
<keyword evidence="1" id="KW-0472">Membrane</keyword>
<comment type="caution">
    <text evidence="2">The sequence shown here is derived from an EMBL/GenBank/DDBJ whole genome shotgun (WGS) entry which is preliminary data.</text>
</comment>
<organism evidence="2 3">
    <name type="scientific">Lithospermum erythrorhizon</name>
    <name type="common">Purple gromwell</name>
    <name type="synonym">Lithospermum officinale var. erythrorhizon</name>
    <dbReference type="NCBI Taxonomy" id="34254"/>
    <lineage>
        <taxon>Eukaryota</taxon>
        <taxon>Viridiplantae</taxon>
        <taxon>Streptophyta</taxon>
        <taxon>Embryophyta</taxon>
        <taxon>Tracheophyta</taxon>
        <taxon>Spermatophyta</taxon>
        <taxon>Magnoliopsida</taxon>
        <taxon>eudicotyledons</taxon>
        <taxon>Gunneridae</taxon>
        <taxon>Pentapetalae</taxon>
        <taxon>asterids</taxon>
        <taxon>lamiids</taxon>
        <taxon>Boraginales</taxon>
        <taxon>Boraginaceae</taxon>
        <taxon>Boraginoideae</taxon>
        <taxon>Lithospermeae</taxon>
        <taxon>Lithospermum</taxon>
    </lineage>
</organism>